<evidence type="ECO:0000313" key="2">
    <source>
        <dbReference type="EMBL" id="AOZ60638.1"/>
    </source>
</evidence>
<keyword evidence="2" id="KW-0614">Plasmid</keyword>
<dbReference type="EMBL" id="KX364409">
    <property type="protein sequence ID" value="AOZ60638.1"/>
    <property type="molecule type" value="Genomic_DNA"/>
</dbReference>
<dbReference type="AlphaFoldDB" id="A0A1I9S246"/>
<sequence length="465" mass="50292">MKLSKLAIMSIVAFSSVSFAGIKDDMNNFFDGTVNYTSPDAVNGQMGGYYNGGSFQARVPVRNVNMATVNLPKFGGGCSGIDSFFGAFSMVSSEQLTALAKAIAQNGGSFAFDLALSTLSPVIAEKVQQLRELVNMLNQFQINSCEQATAAVAAMWPWASNEGAQSAVCKSLGRRRGLFTDAAAERYQCDNRSQAPSIANQANSDSEFKDVVTLNSNLVWKAFMRNGLFTSDKSTAQTVMTLTGTVINKNSGARPEVKIFSPRFNNPADFKALLEGGKIEGSLSCDELSDCLSPTDSTVTTISASESFAGKIKDHLVSMRNKAVSGDSLSNAEKNLISATTIPVYKMLLVDAAYNRGTGSTAYDYDSLAQMVAVDVLYNYLEDLIGTVRRTVNTQFAATNEPKVRQWADDLQQDLTILHLRKAEASAKTSQSFDVMQKTMQLEKYLASRTGSQINSVFTFAQALK</sequence>
<reference evidence="2" key="1">
    <citation type="journal article" date="2016" name="Sci. Rep.">
        <title>Diversity of antibiotic-resistance genes in Canadian isolates of Aeromonas salmonicida subsp. salmonicida: dominance of pSN254b and discovery of pAsa8.</title>
        <authorList>
            <person name="Trudel M.V."/>
            <person name="Vincent A.T."/>
            <person name="Attere S.A."/>
            <person name="Labbe M."/>
            <person name="Derome N."/>
            <person name="Culley A.I."/>
            <person name="Charette S.J."/>
        </authorList>
    </citation>
    <scope>NUCLEOTIDE SEQUENCE</scope>
    <source>
        <strain evidence="2">M16474-11</strain>
        <plasmid evidence="2">pAsa8</plasmid>
    </source>
</reference>
<feature type="signal peptide" evidence="1">
    <location>
        <begin position="1"/>
        <end position="20"/>
    </location>
</feature>
<organism evidence="2">
    <name type="scientific">Aeromonas salmonicida subsp. salmonicida</name>
    <dbReference type="NCBI Taxonomy" id="29491"/>
    <lineage>
        <taxon>Bacteria</taxon>
        <taxon>Pseudomonadati</taxon>
        <taxon>Pseudomonadota</taxon>
        <taxon>Gammaproteobacteria</taxon>
        <taxon>Aeromonadales</taxon>
        <taxon>Aeromonadaceae</taxon>
        <taxon>Aeromonas</taxon>
    </lineage>
</organism>
<dbReference type="Pfam" id="PF06122">
    <property type="entry name" value="TraH"/>
    <property type="match status" value="1"/>
</dbReference>
<feature type="chain" id="PRO_5030030223" evidence="1">
    <location>
        <begin position="21"/>
        <end position="465"/>
    </location>
</feature>
<proteinExistence type="predicted"/>
<accession>A0A1I9S246</accession>
<geneLocation type="plasmid" evidence="2">
    <name>pAsa8</name>
</geneLocation>
<evidence type="ECO:0000256" key="1">
    <source>
        <dbReference type="SAM" id="SignalP"/>
    </source>
</evidence>
<dbReference type="RefSeq" id="WP_128816565.1">
    <property type="nucleotide sequence ID" value="NZ_KX364409.1"/>
</dbReference>
<dbReference type="InterPro" id="IPR010927">
    <property type="entry name" value="T4SS_TraH"/>
</dbReference>
<name>A0A1I9S246_AERSS</name>
<keyword evidence="1" id="KW-0732">Signal</keyword>
<protein>
    <submittedName>
        <fullName evidence="2">Putative conjugal transfer protein TraH</fullName>
    </submittedName>
</protein>